<feature type="compositionally biased region" description="Basic and acidic residues" evidence="8">
    <location>
        <begin position="2243"/>
        <end position="2264"/>
    </location>
</feature>
<dbReference type="InterPro" id="IPR038765">
    <property type="entry name" value="Papain-like_cys_pep_sf"/>
</dbReference>
<feature type="compositionally biased region" description="Basic and acidic residues" evidence="8">
    <location>
        <begin position="181"/>
        <end position="190"/>
    </location>
</feature>
<dbReference type="CDD" id="cd02659">
    <property type="entry name" value="peptidase_C19C"/>
    <property type="match status" value="1"/>
</dbReference>
<evidence type="ECO:0000259" key="9">
    <source>
        <dbReference type="PROSITE" id="PS50235"/>
    </source>
</evidence>
<name>A0A2J7QLL6_9NEOP</name>
<feature type="compositionally biased region" description="Basic and acidic residues" evidence="8">
    <location>
        <begin position="142"/>
        <end position="158"/>
    </location>
</feature>
<comment type="caution">
    <text evidence="10">The sequence shown here is derived from an EMBL/GenBank/DDBJ whole genome shotgun (WGS) entry which is preliminary data.</text>
</comment>
<dbReference type="PROSITE" id="PS50235">
    <property type="entry name" value="USP_3"/>
    <property type="match status" value="1"/>
</dbReference>
<dbReference type="InterPro" id="IPR001394">
    <property type="entry name" value="Peptidase_C19_UCH"/>
</dbReference>
<keyword evidence="11" id="KW-1185">Reference proteome</keyword>
<gene>
    <name evidence="10" type="ORF">B7P43_G04551</name>
</gene>
<dbReference type="InParanoid" id="A0A2J7QLL6"/>
<dbReference type="InterPro" id="IPR018200">
    <property type="entry name" value="USP_CS"/>
</dbReference>
<dbReference type="GO" id="GO:0006508">
    <property type="term" value="P:proteolysis"/>
    <property type="evidence" value="ECO:0007669"/>
    <property type="project" value="UniProtKB-KW"/>
</dbReference>
<dbReference type="Pfam" id="PF00443">
    <property type="entry name" value="UCH"/>
    <property type="match status" value="1"/>
</dbReference>
<dbReference type="SUPFAM" id="SSF54001">
    <property type="entry name" value="Cysteine proteinases"/>
    <property type="match status" value="1"/>
</dbReference>
<feature type="region of interest" description="Disordered" evidence="8">
    <location>
        <begin position="98"/>
        <end position="118"/>
    </location>
</feature>
<feature type="region of interest" description="Disordered" evidence="8">
    <location>
        <begin position="556"/>
        <end position="747"/>
    </location>
</feature>
<feature type="compositionally biased region" description="Basic and acidic residues" evidence="8">
    <location>
        <begin position="665"/>
        <end position="674"/>
    </location>
</feature>
<feature type="compositionally biased region" description="Basic and acidic residues" evidence="8">
    <location>
        <begin position="731"/>
        <end position="742"/>
    </location>
</feature>
<feature type="compositionally biased region" description="Acidic residues" evidence="8">
    <location>
        <begin position="191"/>
        <end position="206"/>
    </location>
</feature>
<feature type="compositionally biased region" description="Polar residues" evidence="8">
    <location>
        <begin position="99"/>
        <end position="115"/>
    </location>
</feature>
<dbReference type="SUPFAM" id="SSF48371">
    <property type="entry name" value="ARM repeat"/>
    <property type="match status" value="2"/>
</dbReference>
<evidence type="ECO:0000256" key="6">
    <source>
        <dbReference type="ARBA" id="ARBA00022801"/>
    </source>
</evidence>
<feature type="region of interest" description="Disordered" evidence="8">
    <location>
        <begin position="1568"/>
        <end position="1593"/>
    </location>
</feature>
<evidence type="ECO:0000256" key="1">
    <source>
        <dbReference type="ARBA" id="ARBA00000707"/>
    </source>
</evidence>
<feature type="region of interest" description="Disordered" evidence="8">
    <location>
        <begin position="3502"/>
        <end position="3584"/>
    </location>
</feature>
<accession>A0A2J7QLL6</accession>
<sequence>MCDVCAEFLDLLQSYEEKVSKESDERPVLRKDEVETVFVYIQSWSQRQCMCCFRDPKNFERFNLITQSILCLAVCQLKELREDLVKAKSLLKNERELSNESCSDGNKGGDNTSHVKSVVGDKSEQVKAIIATNSSESGRSIAEGDVKDRSDLEKKQDQKGCGSSDTFKSGVGKANSNQSGKVDEGAGKEKEDEEEDEEEEEEEEEVWSMQEKEKLLHFLSKVFLLNFPLYVAYKHSVQSKMEELSAQEAGNLNVFCDLHDPEIPVYLLRNVCLFCKSGGVHAMTFCFERQSPETLPVSIAHAIIAIVCNLKLWLNFRSIMQLFVPLRSKVLRYMCNLGDKDLRMPGIKTMADFMWSAVKDPLDSPLTFDRDGLDLAFKYFTSSTLTMRLAGITQINSHINMFNELCNNESIIEVENVGQNLANWLTENQIISHIFGPNLHVEVIKQSHVILSFLAMECKITNEHIDVIWQAAQLKHCSKQVHDLLPPLIKNLEAGPVLHLYGLLCKLEPKDHTEQSLYLASALIKFIWTSGGTYSQITSEAPFLGLGKTSVIGLKGRHREMSSSENSVSMEATNSEDEQADSSQQSDAHKTPSEISDGPSSCKQARKHKKHVHHDVADAASSDGSVKIEDLDIEEEEEEEEEEDEDEEEEEEEEEEEDEEDEEKDEHSEGDTKESSLGAPKCMAQHKQQLPSSAKPDESTKSVCRKLDIVPNSKYHGGKRQMCSDNEADADAEKSGTEEIPVKLKKKRRKILRKRKKVKKCVQGKRSLCENGKHCGVRLEECSDEEEEGASGSEEGGTKEDICMQIASGTDKEATKDAKSSVLEPDQEVPNVLVREGGTELIQLMHEHSQDSSRDSTQGGVMTELASLVQGSEFQHNSPHEIHDCRPYIRNFQAHRELMDEMMSGEEGSYSSRMSNKSEKNMADFDGEESGCDDELVQLAAQAHLSPHSLPQHLSNMTFHSRFRQPKLPGRPGIHGVTRICSQFKMENVCKPGSTLLWDLLQDDKIAQLGEGLALEAEKALCNLLCFNTERLIRMKFIEGCLENLANNWSVVVSLRLLPKLFSSFQQFRGMDTHQITTWAEREHNMMQCFFNNLKVYTKEGLKSNLYSHQTEIQVRLQFLTSLFSPVGSPEGFRLSIDQVDTLWSCLATDSQCSDELFSWLLNQAKSKDQHALGMDALKHLYMKKLPSLEPETISMTGLGLFQQLCNLARLAAAHLDNPVKDVDIVGMNHLWRIALRVNNTDVSMAAIQYLNSYYVGRQLDHESEFVSQCMAHLAASTADLAESEESSLLCIQRALLLLKTHLETFRKRYAYHLRRWALEGQGVASHVQLMIGDRGCVPLRVVIQPAGMVEKGTLELISSDYVADLRAEVAKWWETLQAKCANEKCSSASAGSTPVLGSLLTEGPIRMITQGQELTTEFDEKTLQEMGFKDLQMVFISVGASRQQKKRDSLDTPSVLPPPPRESLPTLLLLQPQYFEQLFCLMQTLSSMKTPVKGGHQIPHTKAQVLSRRVWDILTLLPTSPILLQGFQQLESSENISLQQLLDPASPQKLMYSLYIVESLSRPSASVKKNKSSVNNHGTADSPNCDRSKEMPSAGSWSEMFIQQGGLRHLFDIFMSGVLQRSGGDGSEWQQDCLACLLKLLCQLGVSSEDGNILHDVPDNLRNKRAGQFHKGSSDKLVIPKLNEAMMQMMNVDSVMSRLTSILYEASLPRDPNHYKTGFWGRAQVVHYAMALLVSWVHSDNQVRQALFAAPHFSTWLQRLVLEDPEPAVRREVCTALYRLCLGSSSSPVPAANTSLNVTAHMLGHLMEYLVVAESMRPQKLEALHHPSEDGKEPYGPACRDYFWLLCRLVDSLSGNLVKESIDDPHNCVVDVDGLARKLAESILAREYLETRHNTVEDEGLIGLLNLMSNVMKHNPPFKTSREGQEFLAQVFDFLFALPNPRKRHVPKCKSQMSRSSAYDLLVEMVKGCPSNYIQLHEKLLAQHKPGPNSPYPWDYWPHEDGRSDCGYVGLTNLGATCYMASCMQHLYMMPQARTSILRAKCDNNSKHEHTLRELQRMFAYLLESERKAYNPRSFCKVYTMDHQPLNTGEQKDMAEFFIDLVSKLEEMTPELKNLVKTLFGGVISNNVVSLDCEHVSRTLEEFYTVRCQVADMRNLYESLDEVTVKDTLEGDNMYTCSQCGKKVRAEKRACFKKLPHVLCFNTMRYTFNMNTMLKEKVNTHFSFPLRLDMSGYVEKHLMPQHYQEEKRKSQLRKSEHSKEVKEMGSASSNSDCSKSGVSRHSLEDKEDPKDSDSEDFNECYEYDLIGVTVHTGTADGGHYYSFIRDRTTSNRDKWFLFNDAEVKPFDPNQIAAECFGGEMTSKTYDSVTDKFMDFSFEKTNSAYMLFYEWCSRGGEQRGAKEDTSDPESTSPAPASSPEPKSSSNTSPSLQQQQNCPTFELSKELEDWIWQDNMHFLKDKNIFEHTYFNFMWQVCGYIPQTLLSQGQDFTEISAQLSTSFFIETFIHAKEKPTMVQWVELLTKQFNASQAACEWFLDHMAHNEWWPVQILIKCPNQMVRQMFQRLCIHVIQRLRQNHAPLYLKVDSDDEGSEEPDPRKIGTHSCVTMFIKMLLSLMEHGAKAHLKHLTEYFAFLNEFSKMGEEESQFLISVHAISSMVSFYLGQKAQDYVEVVSEEDEEEDVIPLPTDKYKPASLEKMITLVASLVEKSRGPDHLLQLSTQDFNAIAGGKGFPFLFQQIKDCINLHQTRNLIYALCRWNERLAVHIVAMIFQAITKHTEICQPFFKLLTLITESASGPSGLPCFSQLVLQGIWEVADFCPQSALDWLAVQVPRNKLAHSWVLQSMDTWVEHYLLAHNNQRVRSAAAYLLVSLIPSPHFRQGYRTARTLTSPHKEMLIASEAQLVLHQVYTVLLHLLKRARHYTDIQTHGTMKLTAYFALLTYCVISRTEKLMFGQHFLDLWQLFHPKLSEPSIPVHHNKQALLLFWHHVCIDCPENVQLMLQNGHVTKNIAFNYILADHEDQDVVLFNRGMLPAYYGLLRLCCLQSRTFTRQLANHQNLHWAFKNITPHPTQYSAAVDELFKLIQLFVVKFPDSTEQEIHEINNFKKQTLQLYLQILDSRSCWATLILAFRSLIDHDDDRLYVIYNGGLQMAFEAFHTLHVMYHEATACHVSGDLLELLSILLDLIKCLRMYRENKDVRGVLLGTKEWVEVLRKLATLLNTYNSSEMRASCIEVLKEILLLLPSEVIQVLVPLLSHCHAAFQESHNALPMGPYFPRRGHKLPVGLKAGTRPSRPMVQMAVPHGQLEAAKGVDPEYDKALLEFYSPYHDFIDVMCRLAINNDCMSEALVNLSTMVGFEGVPLHLTYFPKLWLDIHHAQHLDRKYITLLANSNYFVDYVEAVLLDERTCLNNPIIYNFLSMYFPKVAAHVLTEQTCNLIENLISSLSDIMSQVNIQATAYKLNGDLRALALVYNSDVPLSPSEELISTVDALLAKTKLARKQAAEVDITDEPPTKKRKLSLQKEENEGSKVQPTSSAALGSVSASTSSLSSSSSSSSSSSAGCSKETEADDLFSPIEEQEDTDWLEVLEKTVTDLKRSVEKKG</sequence>
<feature type="domain" description="USP" evidence="9">
    <location>
        <begin position="2010"/>
        <end position="2392"/>
    </location>
</feature>
<evidence type="ECO:0000313" key="11">
    <source>
        <dbReference type="Proteomes" id="UP000235965"/>
    </source>
</evidence>
<evidence type="ECO:0000313" key="10">
    <source>
        <dbReference type="EMBL" id="PNF29484.1"/>
    </source>
</evidence>
<feature type="region of interest" description="Disordered" evidence="8">
    <location>
        <begin position="781"/>
        <end position="800"/>
    </location>
</feature>
<dbReference type="Proteomes" id="UP000235965">
    <property type="component" value="Unassembled WGS sequence"/>
</dbReference>
<dbReference type="PANTHER" id="PTHR24006">
    <property type="entry name" value="UBIQUITIN CARBOXYL-TERMINAL HYDROLASE"/>
    <property type="match status" value="1"/>
</dbReference>
<dbReference type="Pfam" id="PF25010">
    <property type="entry name" value="ARM_UBP24_USP9X-Y"/>
    <property type="match status" value="2"/>
</dbReference>
<evidence type="ECO:0000256" key="7">
    <source>
        <dbReference type="ARBA" id="ARBA00022807"/>
    </source>
</evidence>
<dbReference type="InterPro" id="IPR021905">
    <property type="entry name" value="DUF3517"/>
</dbReference>
<proteinExistence type="inferred from homology"/>
<feature type="compositionally biased region" description="Polar residues" evidence="8">
    <location>
        <begin position="2267"/>
        <end position="2280"/>
    </location>
</feature>
<feature type="region of interest" description="Disordered" evidence="8">
    <location>
        <begin position="133"/>
        <end position="207"/>
    </location>
</feature>
<dbReference type="PROSITE" id="PS00972">
    <property type="entry name" value="USP_1"/>
    <property type="match status" value="1"/>
</dbReference>
<dbReference type="OrthoDB" id="289038at2759"/>
<dbReference type="InterPro" id="IPR016024">
    <property type="entry name" value="ARM-type_fold"/>
</dbReference>
<dbReference type="FunCoup" id="A0A2J7QLL6">
    <property type="interactions" value="2131"/>
</dbReference>
<dbReference type="GO" id="GO:0005634">
    <property type="term" value="C:nucleus"/>
    <property type="evidence" value="ECO:0007669"/>
    <property type="project" value="TreeGrafter"/>
</dbReference>
<dbReference type="EC" id="3.4.19.12" evidence="3"/>
<dbReference type="GO" id="GO:0016579">
    <property type="term" value="P:protein deubiquitination"/>
    <property type="evidence" value="ECO:0007669"/>
    <property type="project" value="InterPro"/>
</dbReference>
<keyword evidence="6 10" id="KW-0378">Hydrolase</keyword>
<dbReference type="InterPro" id="IPR028889">
    <property type="entry name" value="USP"/>
</dbReference>
<keyword evidence="7" id="KW-0788">Thiol protease</keyword>
<feature type="compositionally biased region" description="Basic residues" evidence="8">
    <location>
        <begin position="604"/>
        <end position="613"/>
    </location>
</feature>
<evidence type="ECO:0000256" key="4">
    <source>
        <dbReference type="ARBA" id="ARBA00022670"/>
    </source>
</evidence>
<evidence type="ECO:0000256" key="5">
    <source>
        <dbReference type="ARBA" id="ARBA00022786"/>
    </source>
</evidence>
<feature type="compositionally biased region" description="Low complexity" evidence="8">
    <location>
        <begin position="3533"/>
        <end position="3563"/>
    </location>
</feature>
<protein>
    <recommendedName>
        <fullName evidence="3">ubiquitinyl hydrolase 1</fullName>
        <ecNumber evidence="3">3.4.19.12</ecNumber>
    </recommendedName>
</protein>
<reference evidence="10 11" key="1">
    <citation type="submission" date="2017-12" db="EMBL/GenBank/DDBJ databases">
        <title>Hemimetabolous genomes reveal molecular basis of termite eusociality.</title>
        <authorList>
            <person name="Harrison M.C."/>
            <person name="Jongepier E."/>
            <person name="Robertson H.M."/>
            <person name="Arning N."/>
            <person name="Bitard-Feildel T."/>
            <person name="Chao H."/>
            <person name="Childers C.P."/>
            <person name="Dinh H."/>
            <person name="Doddapaneni H."/>
            <person name="Dugan S."/>
            <person name="Gowin J."/>
            <person name="Greiner C."/>
            <person name="Han Y."/>
            <person name="Hu H."/>
            <person name="Hughes D.S.T."/>
            <person name="Huylmans A.-K."/>
            <person name="Kemena C."/>
            <person name="Kremer L.P.M."/>
            <person name="Lee S.L."/>
            <person name="Lopez-Ezquerra A."/>
            <person name="Mallet L."/>
            <person name="Monroy-Kuhn J.M."/>
            <person name="Moser A."/>
            <person name="Murali S.C."/>
            <person name="Muzny D.M."/>
            <person name="Otani S."/>
            <person name="Piulachs M.-D."/>
            <person name="Poelchau M."/>
            <person name="Qu J."/>
            <person name="Schaub F."/>
            <person name="Wada-Katsumata A."/>
            <person name="Worley K.C."/>
            <person name="Xie Q."/>
            <person name="Ylla G."/>
            <person name="Poulsen M."/>
            <person name="Gibbs R.A."/>
            <person name="Schal C."/>
            <person name="Richards S."/>
            <person name="Belles X."/>
            <person name="Korb J."/>
            <person name="Bornberg-Bauer E."/>
        </authorList>
    </citation>
    <scope>NUCLEOTIDE SEQUENCE [LARGE SCALE GENOMIC DNA]</scope>
    <source>
        <tissue evidence="10">Whole body</tissue>
    </source>
</reference>
<comment type="catalytic activity">
    <reaction evidence="1">
        <text>Thiol-dependent hydrolysis of ester, thioester, amide, peptide and isopeptide bonds formed by the C-terminal Gly of ubiquitin (a 76-residue protein attached to proteins as an intracellular targeting signal).</text>
        <dbReference type="EC" id="3.4.19.12"/>
    </reaction>
</comment>
<dbReference type="STRING" id="105785.A0A2J7QLL6"/>
<dbReference type="PROSITE" id="PS00973">
    <property type="entry name" value="USP_2"/>
    <property type="match status" value="1"/>
</dbReference>
<feature type="region of interest" description="Disordered" evidence="8">
    <location>
        <begin position="2398"/>
        <end position="2437"/>
    </location>
</feature>
<organism evidence="10 11">
    <name type="scientific">Cryptotermes secundus</name>
    <dbReference type="NCBI Taxonomy" id="105785"/>
    <lineage>
        <taxon>Eukaryota</taxon>
        <taxon>Metazoa</taxon>
        <taxon>Ecdysozoa</taxon>
        <taxon>Arthropoda</taxon>
        <taxon>Hexapoda</taxon>
        <taxon>Insecta</taxon>
        <taxon>Pterygota</taxon>
        <taxon>Neoptera</taxon>
        <taxon>Polyneoptera</taxon>
        <taxon>Dictyoptera</taxon>
        <taxon>Blattodea</taxon>
        <taxon>Blattoidea</taxon>
        <taxon>Termitoidae</taxon>
        <taxon>Kalotermitidae</taxon>
        <taxon>Cryptotermitinae</taxon>
        <taxon>Cryptotermes</taxon>
    </lineage>
</organism>
<dbReference type="InterPro" id="IPR056850">
    <property type="entry name" value="ARM_UBP34_24_USP9X_Y"/>
</dbReference>
<feature type="compositionally biased region" description="Acidic residues" evidence="8">
    <location>
        <begin position="631"/>
        <end position="664"/>
    </location>
</feature>
<comment type="similarity">
    <text evidence="2">Belongs to the peptidase C19 family.</text>
</comment>
<keyword evidence="4" id="KW-0645">Protease</keyword>
<feature type="compositionally biased region" description="Basic and acidic residues" evidence="8">
    <location>
        <begin position="2282"/>
        <end position="2293"/>
    </location>
</feature>
<feature type="compositionally biased region" description="Low complexity" evidence="8">
    <location>
        <begin position="2408"/>
        <end position="2430"/>
    </location>
</feature>
<evidence type="ECO:0000256" key="3">
    <source>
        <dbReference type="ARBA" id="ARBA00012759"/>
    </source>
</evidence>
<dbReference type="InterPro" id="IPR050164">
    <property type="entry name" value="Peptidase_C19"/>
</dbReference>
<dbReference type="GO" id="GO:0005829">
    <property type="term" value="C:cytosol"/>
    <property type="evidence" value="ECO:0007669"/>
    <property type="project" value="TreeGrafter"/>
</dbReference>
<dbReference type="GO" id="GO:0004843">
    <property type="term" value="F:cysteine-type deubiquitinase activity"/>
    <property type="evidence" value="ECO:0007669"/>
    <property type="project" value="UniProtKB-EC"/>
</dbReference>
<feature type="region of interest" description="Disordered" evidence="8">
    <location>
        <begin position="2243"/>
        <end position="2296"/>
    </location>
</feature>
<dbReference type="Gene3D" id="3.90.70.10">
    <property type="entry name" value="Cysteine proteinases"/>
    <property type="match status" value="1"/>
</dbReference>
<dbReference type="PANTHER" id="PTHR24006:SF827">
    <property type="entry name" value="UBIQUITIN CARBOXYL-TERMINAL HYDROLASE 34"/>
    <property type="match status" value="1"/>
</dbReference>
<evidence type="ECO:0000256" key="8">
    <source>
        <dbReference type="SAM" id="MobiDB-lite"/>
    </source>
</evidence>
<keyword evidence="5" id="KW-0833">Ubl conjugation pathway</keyword>
<feature type="compositionally biased region" description="Basic and acidic residues" evidence="8">
    <location>
        <begin position="695"/>
        <end position="708"/>
    </location>
</feature>
<dbReference type="Pfam" id="PF12030">
    <property type="entry name" value="DUF3517"/>
    <property type="match status" value="1"/>
</dbReference>
<dbReference type="EMBL" id="NEVH01013243">
    <property type="protein sequence ID" value="PNF29484.1"/>
    <property type="molecule type" value="Genomic_DNA"/>
</dbReference>
<evidence type="ECO:0000256" key="2">
    <source>
        <dbReference type="ARBA" id="ARBA00009085"/>
    </source>
</evidence>